<dbReference type="EMBL" id="REGN01007162">
    <property type="protein sequence ID" value="RNA07075.1"/>
    <property type="molecule type" value="Genomic_DNA"/>
</dbReference>
<dbReference type="Proteomes" id="UP000276133">
    <property type="component" value="Unassembled WGS sequence"/>
</dbReference>
<accession>A0A3M7Q804</accession>
<evidence type="ECO:0000313" key="1">
    <source>
        <dbReference type="EMBL" id="RNA07075.1"/>
    </source>
</evidence>
<organism evidence="1 2">
    <name type="scientific">Brachionus plicatilis</name>
    <name type="common">Marine rotifer</name>
    <name type="synonym">Brachionus muelleri</name>
    <dbReference type="NCBI Taxonomy" id="10195"/>
    <lineage>
        <taxon>Eukaryota</taxon>
        <taxon>Metazoa</taxon>
        <taxon>Spiralia</taxon>
        <taxon>Gnathifera</taxon>
        <taxon>Rotifera</taxon>
        <taxon>Eurotatoria</taxon>
        <taxon>Monogononta</taxon>
        <taxon>Pseudotrocha</taxon>
        <taxon>Ploima</taxon>
        <taxon>Brachionidae</taxon>
        <taxon>Brachionus</taxon>
    </lineage>
</organism>
<keyword evidence="2" id="KW-1185">Reference proteome</keyword>
<name>A0A3M7Q804_BRAPC</name>
<dbReference type="AlphaFoldDB" id="A0A3M7Q804"/>
<proteinExistence type="predicted"/>
<reference evidence="1 2" key="1">
    <citation type="journal article" date="2018" name="Sci. Rep.">
        <title>Genomic signatures of local adaptation to the degree of environmental predictability in rotifers.</title>
        <authorList>
            <person name="Franch-Gras L."/>
            <person name="Hahn C."/>
            <person name="Garcia-Roger E.M."/>
            <person name="Carmona M.J."/>
            <person name="Serra M."/>
            <person name="Gomez A."/>
        </authorList>
    </citation>
    <scope>NUCLEOTIDE SEQUENCE [LARGE SCALE GENOMIC DNA]</scope>
    <source>
        <strain evidence="1">HYR1</strain>
    </source>
</reference>
<protein>
    <submittedName>
        <fullName evidence="1">Uncharacterized protein</fullName>
    </submittedName>
</protein>
<evidence type="ECO:0000313" key="2">
    <source>
        <dbReference type="Proteomes" id="UP000276133"/>
    </source>
</evidence>
<gene>
    <name evidence="1" type="ORF">BpHYR1_029781</name>
</gene>
<feature type="non-terminal residue" evidence="1">
    <location>
        <position position="1"/>
    </location>
</feature>
<comment type="caution">
    <text evidence="1">The sequence shown here is derived from an EMBL/GenBank/DDBJ whole genome shotgun (WGS) entry which is preliminary data.</text>
</comment>
<sequence length="229" mass="26864">LSAVRRCFLNQDCSWIRSEFCSKKLYNLEYTMRSSSFPKQLDLVKKMTDNGSKMMKMKKLMGLDFFDSAIQTQMKMMKYQVKKMNQTQLQTTETNDALIILFNWTPIIETRNYGFRENFIVYNFPEEHVFKEWIVIREKNTYKSQLKLTISNSFENFAIFDIQRIPESIQSSEEELVPSDTSIKVSFIASKSFRIGDSITGTSGKIYIASMKNFFKKLVFGIFCPESTR</sequence>